<reference evidence="2" key="1">
    <citation type="submission" date="2016-08" db="EMBL/GenBank/DDBJ databases">
        <authorList>
            <person name="Varghese N."/>
            <person name="Submissions Spin"/>
        </authorList>
    </citation>
    <scope>NUCLEOTIDE SEQUENCE [LARGE SCALE GENOMIC DNA]</scope>
    <source>
        <strain evidence="2">REICA_142</strain>
    </source>
</reference>
<evidence type="ECO:0000313" key="1">
    <source>
        <dbReference type="EMBL" id="SCC70186.1"/>
    </source>
</evidence>
<keyword evidence="2" id="KW-1185">Reference proteome</keyword>
<protein>
    <submittedName>
        <fullName evidence="1">Uncharacterized protein</fullName>
    </submittedName>
</protein>
<gene>
    <name evidence="1" type="ORF">GA0061070_11231</name>
</gene>
<dbReference type="OrthoDB" id="5525214at2"/>
<dbReference type="Proteomes" id="UP000198515">
    <property type="component" value="Unassembled WGS sequence"/>
</dbReference>
<evidence type="ECO:0000313" key="2">
    <source>
        <dbReference type="Proteomes" id="UP000198515"/>
    </source>
</evidence>
<name>A0A1C4GPV4_9ENTR</name>
<accession>A0A1C4GPV4</accession>
<sequence>MRICSMMWGMVVAISLLDATEGVARTQALSDAQVKKAIIAESIARYPGSCACPYNQARNGSACGRRSAWSKPGGYSPLCYPDDVSKEQVKAWRERQQP</sequence>
<proteinExistence type="predicted"/>
<dbReference type="EMBL" id="FMBC01000123">
    <property type="protein sequence ID" value="SCC70186.1"/>
    <property type="molecule type" value="Genomic_DNA"/>
</dbReference>
<organism evidence="1 2">
    <name type="scientific">Kosakonia oryziphila</name>
    <dbReference type="NCBI Taxonomy" id="1005667"/>
    <lineage>
        <taxon>Bacteria</taxon>
        <taxon>Pseudomonadati</taxon>
        <taxon>Pseudomonadota</taxon>
        <taxon>Gammaproteobacteria</taxon>
        <taxon>Enterobacterales</taxon>
        <taxon>Enterobacteriaceae</taxon>
        <taxon>Kosakonia</taxon>
    </lineage>
</organism>
<dbReference type="AlphaFoldDB" id="A0A1C4GPV4"/>